<name>A0ABW6ERJ3_9ACTN</name>
<evidence type="ECO:0000313" key="2">
    <source>
        <dbReference type="Proteomes" id="UP001598251"/>
    </source>
</evidence>
<organism evidence="1 2">
    <name type="scientific">Streptomyces sindenensis</name>
    <dbReference type="NCBI Taxonomy" id="67363"/>
    <lineage>
        <taxon>Bacteria</taxon>
        <taxon>Bacillati</taxon>
        <taxon>Actinomycetota</taxon>
        <taxon>Actinomycetes</taxon>
        <taxon>Kitasatosporales</taxon>
        <taxon>Streptomycetaceae</taxon>
        <taxon>Streptomyces</taxon>
    </lineage>
</organism>
<proteinExistence type="predicted"/>
<gene>
    <name evidence="1" type="ORF">ACFWSS_32325</name>
</gene>
<dbReference type="Proteomes" id="UP001598251">
    <property type="component" value="Unassembled WGS sequence"/>
</dbReference>
<evidence type="ECO:0000313" key="1">
    <source>
        <dbReference type="EMBL" id="MFD4217563.1"/>
    </source>
</evidence>
<protein>
    <submittedName>
        <fullName evidence="1">Uncharacterized protein</fullName>
    </submittedName>
</protein>
<dbReference type="RefSeq" id="WP_382830940.1">
    <property type="nucleotide sequence ID" value="NZ_JBHXLY010000046.1"/>
</dbReference>
<keyword evidence="2" id="KW-1185">Reference proteome</keyword>
<comment type="caution">
    <text evidence="1">The sequence shown here is derived from an EMBL/GenBank/DDBJ whole genome shotgun (WGS) entry which is preliminary data.</text>
</comment>
<dbReference type="EMBL" id="JBHXOF010000033">
    <property type="protein sequence ID" value="MFD4217563.1"/>
    <property type="molecule type" value="Genomic_DNA"/>
</dbReference>
<accession>A0ABW6ERJ3</accession>
<sequence length="386" mass="41298">MNLTGPQTTALRLIHDTPNRVAARVNGASGCWIGFRTLHHRTEARLVELGLVETAPAPAITKDGSRVPVLRLTAAGYEALGLTAPAADETPATPAADDVLDLPLSDGFRITYADEIGDTHLDSDSATYRIVWEHVTTNRRTAPRWLLGHLADVVSLVADLVEDAQELAAETRAHRRQSCAELLDLLHHHGARPWPLTGHGARPLDDVAHCEGCAPFIGYAAPADVIAAEAAEDKQRTDEEAVYEAKLAAQLRTAEEEIAATYGEHMREGQVVSYANPRTGKAEPAIVKSVYYRAQGAGADILLVTGQAVGALAQELEPLPADMGELIEGRWLITDKAGKELARVEGTTRDEALTAARRIPAVRAAAARDGGLASRPLWTSDLAPTS</sequence>
<reference evidence="1 2" key="1">
    <citation type="submission" date="2024-09" db="EMBL/GenBank/DDBJ databases">
        <title>The Natural Products Discovery Center: Release of the First 8490 Sequenced Strains for Exploring Actinobacteria Biosynthetic Diversity.</title>
        <authorList>
            <person name="Kalkreuter E."/>
            <person name="Kautsar S.A."/>
            <person name="Yang D."/>
            <person name="Bader C.D."/>
            <person name="Teijaro C.N."/>
            <person name="Fluegel L."/>
            <person name="Davis C.M."/>
            <person name="Simpson J.R."/>
            <person name="Lauterbach L."/>
            <person name="Steele A.D."/>
            <person name="Gui C."/>
            <person name="Meng S."/>
            <person name="Li G."/>
            <person name="Viehrig K."/>
            <person name="Ye F."/>
            <person name="Su P."/>
            <person name="Kiefer A.F."/>
            <person name="Nichols A."/>
            <person name="Cepeda A.J."/>
            <person name="Yan W."/>
            <person name="Fan B."/>
            <person name="Jiang Y."/>
            <person name="Adhikari A."/>
            <person name="Zheng C.-J."/>
            <person name="Schuster L."/>
            <person name="Cowan T.M."/>
            <person name="Smanski M.J."/>
            <person name="Chevrette M.G."/>
            <person name="De Carvalho L.P.S."/>
            <person name="Shen B."/>
        </authorList>
    </citation>
    <scope>NUCLEOTIDE SEQUENCE [LARGE SCALE GENOMIC DNA]</scope>
    <source>
        <strain evidence="1 2">NPDC058546</strain>
    </source>
</reference>